<evidence type="ECO:0000313" key="1">
    <source>
        <dbReference type="EMBL" id="MDG2991092.1"/>
    </source>
</evidence>
<dbReference type="RefSeq" id="WP_277866971.1">
    <property type="nucleotide sequence ID" value="NZ_JAKKUT010000002.1"/>
</dbReference>
<comment type="caution">
    <text evidence="1">The sequence shown here is derived from an EMBL/GenBank/DDBJ whole genome shotgun (WGS) entry which is preliminary data.</text>
</comment>
<dbReference type="Proteomes" id="UP001154265">
    <property type="component" value="Unassembled WGS sequence"/>
</dbReference>
<gene>
    <name evidence="1" type="ORF">L3556_09160</name>
</gene>
<protein>
    <submittedName>
        <fullName evidence="1">DUF2281 domain-containing protein</fullName>
    </submittedName>
</protein>
<proteinExistence type="predicted"/>
<evidence type="ECO:0000313" key="2">
    <source>
        <dbReference type="Proteomes" id="UP001154265"/>
    </source>
</evidence>
<reference evidence="1" key="2">
    <citation type="submission" date="2022-01" db="EMBL/GenBank/DDBJ databases">
        <authorList>
            <person name="Zivanovic Y."/>
            <person name="Moreira D."/>
            <person name="Lopez-Garcia P."/>
        </authorList>
    </citation>
    <scope>NUCLEOTIDE SEQUENCE</scope>
    <source>
        <strain evidence="1">G9</strain>
    </source>
</reference>
<organism evidence="1 2">
    <name type="scientific">Candidatus Synechococcus calcipolaris G9</name>
    <dbReference type="NCBI Taxonomy" id="1497997"/>
    <lineage>
        <taxon>Bacteria</taxon>
        <taxon>Bacillati</taxon>
        <taxon>Cyanobacteriota</taxon>
        <taxon>Cyanophyceae</taxon>
        <taxon>Synechococcales</taxon>
        <taxon>Synechococcaceae</taxon>
        <taxon>Synechococcus</taxon>
    </lineage>
</organism>
<reference evidence="1" key="1">
    <citation type="journal article" date="2022" name="Genome Biol. Evol.">
        <title>A New Gene Family Diagnostic for Intracellular Biomineralization of Amorphous Ca Carbonates by Cyanobacteria.</title>
        <authorList>
            <person name="Benzerara K."/>
            <person name="Duprat E."/>
            <person name="Bitard-Feildel T."/>
            <person name="Caumes G."/>
            <person name="Cassier-Chauvat C."/>
            <person name="Chauvat F."/>
            <person name="Dezi M."/>
            <person name="Diop S.I."/>
            <person name="Gaschignard G."/>
            <person name="Gorgen S."/>
            <person name="Gugger M."/>
            <person name="Lopez-Garcia P."/>
            <person name="Millet M."/>
            <person name="Skouri-Panet F."/>
            <person name="Moreira D."/>
            <person name="Callebaut I."/>
        </authorList>
    </citation>
    <scope>NUCLEOTIDE SEQUENCE</scope>
    <source>
        <strain evidence="1">G9</strain>
    </source>
</reference>
<sequence length="73" mass="8021">MTVFETIVRELVSAPEPLLLRVLDFIQAVKGSSTLAETGGDAPRVPGLHVGQVWISEDFNEPLPDEFWLSELG</sequence>
<dbReference type="EMBL" id="JAKKUT010000002">
    <property type="protein sequence ID" value="MDG2991092.1"/>
    <property type="molecule type" value="Genomic_DNA"/>
</dbReference>
<name>A0ABT6EZT4_9SYNE</name>
<keyword evidence="2" id="KW-1185">Reference proteome</keyword>
<accession>A0ABT6EZT4</accession>